<evidence type="ECO:0000256" key="5">
    <source>
        <dbReference type="PIRSR" id="PIRSR000149-2"/>
    </source>
</evidence>
<dbReference type="InterPro" id="IPR020831">
    <property type="entry name" value="GlycerAld/Erythrose_P_DH"/>
</dbReference>
<dbReference type="InterPro" id="IPR020828">
    <property type="entry name" value="GlycerAld_3-P_DH_NAD(P)-bd"/>
</dbReference>
<comment type="similarity">
    <text evidence="1 8">Belongs to the glyceraldehyde-3-phosphate dehydrogenase family.</text>
</comment>
<dbReference type="PANTHER" id="PTHR43148">
    <property type="entry name" value="GLYCERALDEHYDE-3-PHOSPHATE DEHYDROGENASE 2"/>
    <property type="match status" value="1"/>
</dbReference>
<dbReference type="SUPFAM" id="SSF55347">
    <property type="entry name" value="Glyceraldehyde-3-phosphate dehydrogenase-like, C-terminal domain"/>
    <property type="match status" value="1"/>
</dbReference>
<feature type="binding site" evidence="5">
    <location>
        <begin position="151"/>
        <end position="153"/>
    </location>
    <ligand>
        <name>D-glyceraldehyde 3-phosphate</name>
        <dbReference type="ChEBI" id="CHEBI:59776"/>
    </ligand>
</feature>
<feature type="binding site" evidence="6">
    <location>
        <position position="120"/>
    </location>
    <ligand>
        <name>NAD(+)</name>
        <dbReference type="ChEBI" id="CHEBI:57540"/>
    </ligand>
</feature>
<evidence type="ECO:0000256" key="2">
    <source>
        <dbReference type="ARBA" id="ARBA00011881"/>
    </source>
</evidence>
<accession>A0A1I6XIQ2</accession>
<feature type="binding site" evidence="6">
    <location>
        <begin position="11"/>
        <end position="12"/>
    </location>
    <ligand>
        <name>NAD(+)</name>
        <dbReference type="ChEBI" id="CHEBI:57540"/>
    </ligand>
</feature>
<feature type="binding site" evidence="6">
    <location>
        <position position="315"/>
    </location>
    <ligand>
        <name>NAD(+)</name>
        <dbReference type="ChEBI" id="CHEBI:57540"/>
    </ligand>
</feature>
<dbReference type="PRINTS" id="PR00078">
    <property type="entry name" value="G3PDHDRGNASE"/>
</dbReference>
<dbReference type="SMART" id="SM00846">
    <property type="entry name" value="Gp_dh_N"/>
    <property type="match status" value="1"/>
</dbReference>
<evidence type="ECO:0000256" key="7">
    <source>
        <dbReference type="PIRSR" id="PIRSR000149-4"/>
    </source>
</evidence>
<feature type="active site" description="Nucleophile" evidence="4">
    <location>
        <position position="152"/>
    </location>
</feature>
<feature type="binding site" evidence="6">
    <location>
        <position position="33"/>
    </location>
    <ligand>
        <name>NAD(+)</name>
        <dbReference type="ChEBI" id="CHEBI:57540"/>
    </ligand>
</feature>
<dbReference type="OrthoDB" id="9803304at2"/>
<dbReference type="RefSeq" id="WP_090245426.1">
    <property type="nucleotide sequence ID" value="NZ_FPAS01000001.1"/>
</dbReference>
<dbReference type="InterPro" id="IPR006424">
    <property type="entry name" value="Glyceraldehyde-3-P_DH_1"/>
</dbReference>
<evidence type="ECO:0000259" key="9">
    <source>
        <dbReference type="SMART" id="SM00846"/>
    </source>
</evidence>
<feature type="binding site" evidence="5">
    <location>
        <begin position="210"/>
        <end position="211"/>
    </location>
    <ligand>
        <name>D-glyceraldehyde 3-phosphate</name>
        <dbReference type="ChEBI" id="CHEBI:59776"/>
    </ligand>
</feature>
<keyword evidence="6" id="KW-0547">Nucleotide-binding</keyword>
<dbReference type="SUPFAM" id="SSF51735">
    <property type="entry name" value="NAD(P)-binding Rossmann-fold domains"/>
    <property type="match status" value="1"/>
</dbReference>
<keyword evidence="11" id="KW-1185">Reference proteome</keyword>
<feature type="binding site" evidence="5">
    <location>
        <position position="182"/>
    </location>
    <ligand>
        <name>D-glyceraldehyde 3-phosphate</name>
        <dbReference type="ChEBI" id="CHEBI:59776"/>
    </ligand>
</feature>
<evidence type="ECO:0000313" key="11">
    <source>
        <dbReference type="Proteomes" id="UP000236454"/>
    </source>
</evidence>
<protein>
    <submittedName>
        <fullName evidence="10">Glyceraldehyde 3-phosphate dehydrogenase</fullName>
    </submittedName>
</protein>
<keyword evidence="3" id="KW-0560">Oxidoreductase</keyword>
<dbReference type="GO" id="GO:0016620">
    <property type="term" value="F:oxidoreductase activity, acting on the aldehyde or oxo group of donors, NAD or NADP as acceptor"/>
    <property type="evidence" value="ECO:0007669"/>
    <property type="project" value="InterPro"/>
</dbReference>
<feature type="site" description="Activates thiol group during catalysis" evidence="7">
    <location>
        <position position="179"/>
    </location>
</feature>
<evidence type="ECO:0000256" key="6">
    <source>
        <dbReference type="PIRSR" id="PIRSR000149-3"/>
    </source>
</evidence>
<gene>
    <name evidence="10" type="ORF">SAMN05216474_0238</name>
</gene>
<name>A0A1I6XIQ2_9FLAO</name>
<dbReference type="FunFam" id="3.40.50.720:FF:000001">
    <property type="entry name" value="Glyceraldehyde-3-phosphate dehydrogenase"/>
    <property type="match status" value="1"/>
</dbReference>
<evidence type="ECO:0000256" key="1">
    <source>
        <dbReference type="ARBA" id="ARBA00007406"/>
    </source>
</evidence>
<reference evidence="10 11" key="1">
    <citation type="submission" date="2016-10" db="EMBL/GenBank/DDBJ databases">
        <authorList>
            <person name="de Groot N.N."/>
        </authorList>
    </citation>
    <scope>NUCLEOTIDE SEQUENCE [LARGE SCALE GENOMIC DNA]</scope>
    <source>
        <strain evidence="10 11">CGMCC 1.7005</strain>
    </source>
</reference>
<keyword evidence="6" id="KW-0520">NAD</keyword>
<evidence type="ECO:0000256" key="8">
    <source>
        <dbReference type="RuleBase" id="RU000397"/>
    </source>
</evidence>
<dbReference type="STRING" id="477690.SAMN05216474_0238"/>
<dbReference type="EMBL" id="FPAS01000001">
    <property type="protein sequence ID" value="SFT38215.1"/>
    <property type="molecule type" value="Genomic_DNA"/>
</dbReference>
<feature type="domain" description="Glyceraldehyde 3-phosphate dehydrogenase NAD(P) binding" evidence="9">
    <location>
        <begin position="2"/>
        <end position="152"/>
    </location>
</feature>
<dbReference type="GO" id="GO:0006006">
    <property type="term" value="P:glucose metabolic process"/>
    <property type="evidence" value="ECO:0007669"/>
    <property type="project" value="InterPro"/>
</dbReference>
<evidence type="ECO:0000313" key="10">
    <source>
        <dbReference type="EMBL" id="SFT38215.1"/>
    </source>
</evidence>
<dbReference type="AlphaFoldDB" id="A0A1I6XIQ2"/>
<dbReference type="CDD" id="cd18126">
    <property type="entry name" value="GAPDH_I_C"/>
    <property type="match status" value="1"/>
</dbReference>
<dbReference type="Gene3D" id="3.30.360.10">
    <property type="entry name" value="Dihydrodipicolinate Reductase, domain 2"/>
    <property type="match status" value="1"/>
</dbReference>
<organism evidence="10 11">
    <name type="scientific">Lishizhenia tianjinensis</name>
    <dbReference type="NCBI Taxonomy" id="477690"/>
    <lineage>
        <taxon>Bacteria</taxon>
        <taxon>Pseudomonadati</taxon>
        <taxon>Bacteroidota</taxon>
        <taxon>Flavobacteriia</taxon>
        <taxon>Flavobacteriales</taxon>
        <taxon>Crocinitomicaceae</taxon>
        <taxon>Lishizhenia</taxon>
    </lineage>
</organism>
<dbReference type="FunFam" id="3.30.360.10:FF:000002">
    <property type="entry name" value="Glyceraldehyde-3-phosphate dehydrogenase"/>
    <property type="match status" value="1"/>
</dbReference>
<dbReference type="CDD" id="cd05214">
    <property type="entry name" value="GAPDH_I_N"/>
    <property type="match status" value="1"/>
</dbReference>
<comment type="subunit">
    <text evidence="2">Homotetramer.</text>
</comment>
<dbReference type="Gene3D" id="3.40.50.720">
    <property type="entry name" value="NAD(P)-binding Rossmann-like Domain"/>
    <property type="match status" value="1"/>
</dbReference>
<dbReference type="InterPro" id="IPR036291">
    <property type="entry name" value="NAD(P)-bd_dom_sf"/>
</dbReference>
<dbReference type="NCBIfam" id="TIGR01534">
    <property type="entry name" value="GAPDH-I"/>
    <property type="match status" value="1"/>
</dbReference>
<evidence type="ECO:0000256" key="3">
    <source>
        <dbReference type="ARBA" id="ARBA00023002"/>
    </source>
</evidence>
<dbReference type="GO" id="GO:0050661">
    <property type="term" value="F:NADP binding"/>
    <property type="evidence" value="ECO:0007669"/>
    <property type="project" value="InterPro"/>
</dbReference>
<dbReference type="PIRSF" id="PIRSF000149">
    <property type="entry name" value="GAP_DH"/>
    <property type="match status" value="1"/>
</dbReference>
<dbReference type="Pfam" id="PF00044">
    <property type="entry name" value="Gp_dh_N"/>
    <property type="match status" value="1"/>
</dbReference>
<dbReference type="Proteomes" id="UP000236454">
    <property type="component" value="Unassembled WGS sequence"/>
</dbReference>
<sequence>MIHIGINGFGRIGRYLTRLILDREDINVVQVNDLADIETLAHLLKYDSVHRGLKHSFKIDGQRLVFENGKQITFTQYKDPAQIPWKELGAEIVVESTGIFRTKELASQHLKGGAEKVIISAPAKGEDVKTVVLGVNDDLLVGDESVVSNASCTTNSAAPMIKVIKELCEIESAYITTVHSYTTDQRLHDAPHADLRRARAAAQSIVPTTTGAAKALTKIFPELEGYMGGCGIRVPVPDGSLTDLTINVKSNPPSVEAINAAFKKASEADLKGILSYIEDPIVSTDILGNSNSCVFDSLLTSVVGNMIKIVGWYDNEAGYSNRLVDLIAKIA</sequence>
<evidence type="ECO:0000256" key="4">
    <source>
        <dbReference type="PIRSR" id="PIRSR000149-1"/>
    </source>
</evidence>
<feature type="binding site" evidence="5">
    <location>
        <position position="233"/>
    </location>
    <ligand>
        <name>D-glyceraldehyde 3-phosphate</name>
        <dbReference type="ChEBI" id="CHEBI:59776"/>
    </ligand>
</feature>
<dbReference type="Pfam" id="PF02800">
    <property type="entry name" value="Gp_dh_C"/>
    <property type="match status" value="1"/>
</dbReference>
<dbReference type="InterPro" id="IPR020829">
    <property type="entry name" value="GlycerAld_3-P_DH_cat"/>
</dbReference>
<dbReference type="GO" id="GO:0051287">
    <property type="term" value="F:NAD binding"/>
    <property type="evidence" value="ECO:0007669"/>
    <property type="project" value="InterPro"/>
</dbReference>
<proteinExistence type="inferred from homology"/>